<evidence type="ECO:0000313" key="2">
    <source>
        <dbReference type="Proteomes" id="UP000664032"/>
    </source>
</evidence>
<sequence>MSQPSRSRSNSKSSVTGATPIYTAMLSREHYIKAVSARSRKNAGKSASRQRRSPEAGDASMVAGPSRFQEVDDDDMDQSFESNSTALVTNTLTSNKTQAAGSIQRAYTAPMVSSFAENREVSTEGPSTEIANVSVDAGRDNLMTRRPPIQVANVNAILAILPGRNELFPAIQHNRSIANGSYAASTNVQNDRGITNQQSGVDAGIDQVIISQDEYDRLKSTSNAARLRSDDIIATVREVQADRERIAALERGLTEQGETFKWEIDKASKMYTELLKEKVAQENLYLETKRENDRLKELEETVLGFAKCTICYEFMEQICV</sequence>
<comment type="caution">
    <text evidence="1">The sequence shown here is derived from an EMBL/GenBank/DDBJ whole genome shotgun (WGS) entry which is preliminary data.</text>
</comment>
<name>A0ACB8H6G4_PSICU</name>
<evidence type="ECO:0000313" key="1">
    <source>
        <dbReference type="EMBL" id="KAH9483315.1"/>
    </source>
</evidence>
<reference evidence="1" key="1">
    <citation type="submission" date="2021-10" db="EMBL/GenBank/DDBJ databases">
        <title>Psilocybe cubensis genome.</title>
        <authorList>
            <person name="Mckernan K.J."/>
            <person name="Crawford S."/>
            <person name="Trippe A."/>
            <person name="Kane L.T."/>
            <person name="Mclaughlin S."/>
        </authorList>
    </citation>
    <scope>NUCLEOTIDE SEQUENCE</scope>
    <source>
        <strain evidence="1">MGC-MH-2018</strain>
    </source>
</reference>
<dbReference type="Proteomes" id="UP000664032">
    <property type="component" value="Unassembled WGS sequence"/>
</dbReference>
<gene>
    <name evidence="1" type="ORF">JR316_0005421</name>
</gene>
<keyword evidence="2" id="KW-1185">Reference proteome</keyword>
<dbReference type="EMBL" id="JAFIQS020000004">
    <property type="protein sequence ID" value="KAH9483315.1"/>
    <property type="molecule type" value="Genomic_DNA"/>
</dbReference>
<proteinExistence type="predicted"/>
<organism evidence="1 2">
    <name type="scientific">Psilocybe cubensis</name>
    <name type="common">Psychedelic mushroom</name>
    <name type="synonym">Stropharia cubensis</name>
    <dbReference type="NCBI Taxonomy" id="181762"/>
    <lineage>
        <taxon>Eukaryota</taxon>
        <taxon>Fungi</taxon>
        <taxon>Dikarya</taxon>
        <taxon>Basidiomycota</taxon>
        <taxon>Agaricomycotina</taxon>
        <taxon>Agaricomycetes</taxon>
        <taxon>Agaricomycetidae</taxon>
        <taxon>Agaricales</taxon>
        <taxon>Agaricineae</taxon>
        <taxon>Strophariaceae</taxon>
        <taxon>Psilocybe</taxon>
    </lineage>
</organism>
<protein>
    <submittedName>
        <fullName evidence="1">Uncharacterized protein</fullName>
    </submittedName>
</protein>
<accession>A0ACB8H6G4</accession>